<proteinExistence type="predicted"/>
<dbReference type="Proteomes" id="UP000315369">
    <property type="component" value="Unassembled WGS sequence"/>
</dbReference>
<sequence>MPASARIESLGLGLSESTKGRREDQNCADFVLTEPQVRAFFAQSREVTWREIHDSEDLGFAPCLVTGRLVFEDGQQVRFAINPFLVATLSYSDDSTRLLACEGACSQSVLGPP</sequence>
<accession>A0A540WQ26</accession>
<reference evidence="1 2" key="1">
    <citation type="submission" date="2019-06" db="EMBL/GenBank/DDBJ databases">
        <authorList>
            <person name="Livingstone P."/>
            <person name="Whitworth D."/>
        </authorList>
    </citation>
    <scope>NUCLEOTIDE SEQUENCE [LARGE SCALE GENOMIC DNA]</scope>
    <source>
        <strain evidence="1 2">AM401</strain>
    </source>
</reference>
<dbReference type="AlphaFoldDB" id="A0A540WQ26"/>
<organism evidence="1 2">
    <name type="scientific">Myxococcus llanfairpwllgwyngyllgogerychwyrndrobwllllantysiliogogogochensis</name>
    <dbReference type="NCBI Taxonomy" id="2590453"/>
    <lineage>
        <taxon>Bacteria</taxon>
        <taxon>Pseudomonadati</taxon>
        <taxon>Myxococcota</taxon>
        <taxon>Myxococcia</taxon>
        <taxon>Myxococcales</taxon>
        <taxon>Cystobacterineae</taxon>
        <taxon>Myxococcaceae</taxon>
        <taxon>Myxococcus</taxon>
    </lineage>
</organism>
<gene>
    <name evidence="1" type="ORF">FJV41_35925</name>
</gene>
<comment type="caution">
    <text evidence="1">The sequence shown here is derived from an EMBL/GenBank/DDBJ whole genome shotgun (WGS) entry which is preliminary data.</text>
</comment>
<dbReference type="OrthoDB" id="5508178at2"/>
<evidence type="ECO:0000313" key="2">
    <source>
        <dbReference type="Proteomes" id="UP000315369"/>
    </source>
</evidence>
<dbReference type="RefSeq" id="WP_141647120.1">
    <property type="nucleotide sequence ID" value="NZ_VIFM01000209.1"/>
</dbReference>
<evidence type="ECO:0000313" key="1">
    <source>
        <dbReference type="EMBL" id="TQF11121.1"/>
    </source>
</evidence>
<protein>
    <submittedName>
        <fullName evidence="1">Uncharacterized protein</fullName>
    </submittedName>
</protein>
<dbReference type="EMBL" id="VIFM01000209">
    <property type="protein sequence ID" value="TQF11121.1"/>
    <property type="molecule type" value="Genomic_DNA"/>
</dbReference>
<keyword evidence="2" id="KW-1185">Reference proteome</keyword>
<name>A0A540WQ26_9BACT</name>